<evidence type="ECO:0000313" key="2">
    <source>
        <dbReference type="Proteomes" id="UP000248592"/>
    </source>
</evidence>
<name>A0A2Z4JSL8_9BURK</name>
<proteinExistence type="predicted"/>
<gene>
    <name evidence="1" type="ORF">Pas1_04310</name>
</gene>
<dbReference type="AlphaFoldDB" id="A0A2Z4JSL8"/>
<protein>
    <submittedName>
        <fullName evidence="1">Uncharacterized protein</fullName>
    </submittedName>
</protein>
<reference evidence="2" key="1">
    <citation type="submission" date="2018-06" db="EMBL/GenBank/DDBJ databases">
        <title>Description of a new Polynucleobacter species.</title>
        <authorList>
            <person name="Hahn M.W."/>
        </authorList>
    </citation>
    <scope>NUCLEOTIDE SEQUENCE [LARGE SCALE GENOMIC DNA]</scope>
    <source>
        <strain evidence="2">MG-25-Pas1-D2</strain>
    </source>
</reference>
<organism evidence="1 2">
    <name type="scientific">Polynucleobacter paneuropaeus</name>
    <dbReference type="NCBI Taxonomy" id="2527775"/>
    <lineage>
        <taxon>Bacteria</taxon>
        <taxon>Pseudomonadati</taxon>
        <taxon>Pseudomonadota</taxon>
        <taxon>Betaproteobacteria</taxon>
        <taxon>Burkholderiales</taxon>
        <taxon>Burkholderiaceae</taxon>
        <taxon>Polynucleobacter</taxon>
    </lineage>
</organism>
<evidence type="ECO:0000313" key="1">
    <source>
        <dbReference type="EMBL" id="AWW49673.1"/>
    </source>
</evidence>
<accession>A0A2Z4JSL8</accession>
<dbReference type="Proteomes" id="UP000248592">
    <property type="component" value="Chromosome"/>
</dbReference>
<sequence>MITVKEDGGTKSVKYPEAKCTCPVINAEISTANGLPLEGYAALNEGNMNGSCIAPVGHVWSYFSQVTTYPQESYTPKFTTALGVKQECPAGTKAVNCWNYLCTLDAKTTNGAQTATCSCPIGEGYFGGPVAPTESSITEAGSYYQPPSLACSMLPVSGPVPTGAGRN</sequence>
<dbReference type="EMBL" id="CP030085">
    <property type="protein sequence ID" value="AWW49673.1"/>
    <property type="molecule type" value="Genomic_DNA"/>
</dbReference>